<evidence type="ECO:0000256" key="6">
    <source>
        <dbReference type="SAM" id="MobiDB-lite"/>
    </source>
</evidence>
<dbReference type="GO" id="GO:0005886">
    <property type="term" value="C:plasma membrane"/>
    <property type="evidence" value="ECO:0007669"/>
    <property type="project" value="UniProtKB-SubCell"/>
</dbReference>
<protein>
    <recommendedName>
        <fullName evidence="10">Glycosyltransferase</fullName>
    </recommendedName>
</protein>
<keyword evidence="7" id="KW-1133">Transmembrane helix</keyword>
<gene>
    <name evidence="8" type="ORF">Ari01nite_71490</name>
</gene>
<evidence type="ECO:0008006" key="10">
    <source>
        <dbReference type="Google" id="ProtNLM"/>
    </source>
</evidence>
<feature type="region of interest" description="Disordered" evidence="6">
    <location>
        <begin position="510"/>
        <end position="539"/>
    </location>
</feature>
<evidence type="ECO:0000256" key="1">
    <source>
        <dbReference type="ARBA" id="ARBA00004236"/>
    </source>
</evidence>
<dbReference type="GO" id="GO:0085029">
    <property type="term" value="P:extracellular matrix assembly"/>
    <property type="evidence" value="ECO:0007669"/>
    <property type="project" value="TreeGrafter"/>
</dbReference>
<dbReference type="PANTHER" id="PTHR22913">
    <property type="entry name" value="HYALURONAN SYNTHASE"/>
    <property type="match status" value="1"/>
</dbReference>
<evidence type="ECO:0000313" key="9">
    <source>
        <dbReference type="Proteomes" id="UP000636960"/>
    </source>
</evidence>
<proteinExistence type="predicted"/>
<feature type="transmembrane region" description="Helical" evidence="7">
    <location>
        <begin position="335"/>
        <end position="358"/>
    </location>
</feature>
<keyword evidence="3" id="KW-0328">Glycosyltransferase</keyword>
<dbReference type="Pfam" id="PF13641">
    <property type="entry name" value="Glyco_tranf_2_3"/>
    <property type="match status" value="1"/>
</dbReference>
<comment type="caution">
    <text evidence="8">The sequence shown here is derived from an EMBL/GenBank/DDBJ whole genome shotgun (WGS) entry which is preliminary data.</text>
</comment>
<sequence>MTLYRRGANAVAVVAFGTAAALAVHHAVSIRDYGWTDLRLICTAAFAWLTFTSIMPYLHRDVPLPTAGSHAAALLDRLFVSVIVPAHNEDPVMFRAFLDSLVAQTRMPNRVHVVENGNPGYTPTLLPVIRQWQAQGGRAARIEVRYDFNPVGDKRHAQAVAFRQDDEADIVITIDSDVKLAPTAIASGLAPFRNARTACVTGMLVGLNTNANLLTRLIEPSFVCAYLNGRAAHSMLRSVTVNSGALSFYRAAIWHKYLDHYLNFTIAGRRMKSGDDAMMTRYSLLEGEAVFQSGCWGYTLHPESLGQLTSQRVRWWRSLFWGGVFVLRTFRPTRFVWWSTAWTLLSMTWMTVAMPFVLIVRPTVTGSVPWMVLAWLVGITYVARARYLTITRPGEPFGKHLGLWLLAPLSAVLNLYTGFVLGYVGMVTCLRDGWSSRSTVLTYRPESATELPVPPQPLYDGDAPTAVLDLRDLRSRLIPAQRPTGVPVEEMETRELYPVIAPPAAVGERRVRLPRNAGPRDVRGPGRVAARPGVGQPGG</sequence>
<evidence type="ECO:0000256" key="7">
    <source>
        <dbReference type="SAM" id="Phobius"/>
    </source>
</evidence>
<keyword evidence="2" id="KW-1003">Cell membrane</keyword>
<reference evidence="8" key="1">
    <citation type="submission" date="2021-01" db="EMBL/GenBank/DDBJ databases">
        <title>Whole genome shotgun sequence of Actinoplanes rishiriensis NBRC 108556.</title>
        <authorList>
            <person name="Komaki H."/>
            <person name="Tamura T."/>
        </authorList>
    </citation>
    <scope>NUCLEOTIDE SEQUENCE</scope>
    <source>
        <strain evidence="8">NBRC 108556</strain>
    </source>
</reference>
<comment type="subcellular location">
    <subcellularLocation>
        <location evidence="1">Cell membrane</location>
    </subcellularLocation>
</comment>
<dbReference type="SUPFAM" id="SSF53448">
    <property type="entry name" value="Nucleotide-diphospho-sugar transferases"/>
    <property type="match status" value="1"/>
</dbReference>
<accession>A0A919MYB7</accession>
<dbReference type="GO" id="GO:0030213">
    <property type="term" value="P:hyaluronan biosynthetic process"/>
    <property type="evidence" value="ECO:0007669"/>
    <property type="project" value="TreeGrafter"/>
</dbReference>
<dbReference type="GO" id="GO:0050501">
    <property type="term" value="F:hyaluronan synthase activity"/>
    <property type="evidence" value="ECO:0007669"/>
    <property type="project" value="TreeGrafter"/>
</dbReference>
<keyword evidence="4" id="KW-0808">Transferase</keyword>
<organism evidence="8 9">
    <name type="scientific">Paractinoplanes rishiriensis</name>
    <dbReference type="NCBI Taxonomy" id="1050105"/>
    <lineage>
        <taxon>Bacteria</taxon>
        <taxon>Bacillati</taxon>
        <taxon>Actinomycetota</taxon>
        <taxon>Actinomycetes</taxon>
        <taxon>Micromonosporales</taxon>
        <taxon>Micromonosporaceae</taxon>
        <taxon>Paractinoplanes</taxon>
    </lineage>
</organism>
<evidence type="ECO:0000313" key="8">
    <source>
        <dbReference type="EMBL" id="GIE99684.1"/>
    </source>
</evidence>
<keyword evidence="9" id="KW-1185">Reference proteome</keyword>
<keyword evidence="7" id="KW-0812">Transmembrane</keyword>
<evidence type="ECO:0000256" key="5">
    <source>
        <dbReference type="ARBA" id="ARBA00023136"/>
    </source>
</evidence>
<dbReference type="EMBL" id="BOMV01000076">
    <property type="protein sequence ID" value="GIE99684.1"/>
    <property type="molecule type" value="Genomic_DNA"/>
</dbReference>
<dbReference type="AlphaFoldDB" id="A0A919MYB7"/>
<evidence type="ECO:0000256" key="4">
    <source>
        <dbReference type="ARBA" id="ARBA00022679"/>
    </source>
</evidence>
<dbReference type="Gene3D" id="3.90.550.10">
    <property type="entry name" value="Spore Coat Polysaccharide Biosynthesis Protein SpsA, Chain A"/>
    <property type="match status" value="1"/>
</dbReference>
<feature type="transmembrane region" description="Helical" evidence="7">
    <location>
        <begin position="401"/>
        <end position="426"/>
    </location>
</feature>
<dbReference type="Proteomes" id="UP000636960">
    <property type="component" value="Unassembled WGS sequence"/>
</dbReference>
<dbReference type="InterPro" id="IPR029044">
    <property type="entry name" value="Nucleotide-diphossugar_trans"/>
</dbReference>
<feature type="transmembrane region" description="Helical" evidence="7">
    <location>
        <begin position="370"/>
        <end position="389"/>
    </location>
</feature>
<keyword evidence="5 7" id="KW-0472">Membrane</keyword>
<evidence type="ECO:0000256" key="3">
    <source>
        <dbReference type="ARBA" id="ARBA00022676"/>
    </source>
</evidence>
<name>A0A919MYB7_9ACTN</name>
<dbReference type="RefSeq" id="WP_203786665.1">
    <property type="nucleotide sequence ID" value="NZ_BOMV01000076.1"/>
</dbReference>
<evidence type="ECO:0000256" key="2">
    <source>
        <dbReference type="ARBA" id="ARBA00022475"/>
    </source>
</evidence>
<dbReference type="PANTHER" id="PTHR22913:SF12">
    <property type="entry name" value="MANNURONAN SYNTHASE"/>
    <property type="match status" value="1"/>
</dbReference>